<dbReference type="Gene3D" id="3.30.810.10">
    <property type="entry name" value="2-Layer Sandwich"/>
    <property type="match status" value="1"/>
</dbReference>
<dbReference type="PROSITE" id="PS51455">
    <property type="entry name" value="PIPK"/>
    <property type="match status" value="1"/>
</dbReference>
<reference evidence="17" key="1">
    <citation type="submission" date="2012-12" db="EMBL/GenBank/DDBJ databases">
        <authorList>
            <person name="Hellsten U."/>
            <person name="Grimwood J."/>
            <person name="Chapman J.A."/>
            <person name="Shapiro H."/>
            <person name="Aerts A."/>
            <person name="Otillar R.P."/>
            <person name="Terry A.Y."/>
            <person name="Boore J.L."/>
            <person name="Simakov O."/>
            <person name="Marletaz F."/>
            <person name="Cho S.-J."/>
            <person name="Edsinger-Gonzales E."/>
            <person name="Havlak P."/>
            <person name="Kuo D.-H."/>
            <person name="Larsson T."/>
            <person name="Lv J."/>
            <person name="Arendt D."/>
            <person name="Savage R."/>
            <person name="Osoegawa K."/>
            <person name="de Jong P."/>
            <person name="Lindberg D.R."/>
            <person name="Seaver E.C."/>
            <person name="Weisblat D.A."/>
            <person name="Putnam N.H."/>
            <person name="Grigoriev I.V."/>
            <person name="Rokhsar D.S."/>
        </authorList>
    </citation>
    <scope>NUCLEOTIDE SEQUENCE</scope>
</reference>
<evidence type="ECO:0000256" key="6">
    <source>
        <dbReference type="ARBA" id="ARBA00022840"/>
    </source>
</evidence>
<evidence type="ECO:0000256" key="8">
    <source>
        <dbReference type="ARBA" id="ARBA00036478"/>
    </source>
</evidence>
<dbReference type="FunFam" id="3.30.800.10:FF:000002">
    <property type="entry name" value="Phosphatidylinositol 5-phosphate 4-kinase type-2 beta"/>
    <property type="match status" value="1"/>
</dbReference>
<dbReference type="Proteomes" id="UP000015101">
    <property type="component" value="Unassembled WGS sequence"/>
</dbReference>
<evidence type="ECO:0000256" key="13">
    <source>
        <dbReference type="SAM" id="MobiDB-lite"/>
    </source>
</evidence>
<evidence type="ECO:0000256" key="5">
    <source>
        <dbReference type="ARBA" id="ARBA00022777"/>
    </source>
</evidence>
<dbReference type="InterPro" id="IPR027483">
    <property type="entry name" value="PInositol-4-P-4/5-kinase_C_sf"/>
</dbReference>
<name>T1G5I9_HELRO</name>
<evidence type="ECO:0000313" key="15">
    <source>
        <dbReference type="EMBL" id="ESN98521.1"/>
    </source>
</evidence>
<dbReference type="STRING" id="6412.T1G5I9"/>
<dbReference type="FunCoup" id="T1G5I9">
    <property type="interactions" value="519"/>
</dbReference>
<dbReference type="GeneID" id="20216336"/>
<dbReference type="InterPro" id="IPR023610">
    <property type="entry name" value="PInositol-4/5-P-5/4-kinase"/>
</dbReference>
<dbReference type="eggNOG" id="KOG0229">
    <property type="taxonomic scope" value="Eukaryota"/>
</dbReference>
<dbReference type="RefSeq" id="XP_009023323.1">
    <property type="nucleotide sequence ID" value="XM_009025075.1"/>
</dbReference>
<dbReference type="SMART" id="SM00330">
    <property type="entry name" value="PIPKc"/>
    <property type="match status" value="1"/>
</dbReference>
<reference evidence="16" key="3">
    <citation type="submission" date="2015-06" db="UniProtKB">
        <authorList>
            <consortium name="EnsemblMetazoa"/>
        </authorList>
    </citation>
    <scope>IDENTIFICATION</scope>
</reference>
<dbReference type="HOGENOM" id="CLU_004312_7_0_1"/>
<proteinExistence type="predicted"/>
<dbReference type="OMA" id="DYSPMCY"/>
<dbReference type="GO" id="GO:0005737">
    <property type="term" value="C:cytoplasm"/>
    <property type="evidence" value="ECO:0007669"/>
    <property type="project" value="UniProtKB-SubCell"/>
</dbReference>
<organism evidence="16 17">
    <name type="scientific">Helobdella robusta</name>
    <name type="common">Californian leech</name>
    <dbReference type="NCBI Taxonomy" id="6412"/>
    <lineage>
        <taxon>Eukaryota</taxon>
        <taxon>Metazoa</taxon>
        <taxon>Spiralia</taxon>
        <taxon>Lophotrochozoa</taxon>
        <taxon>Annelida</taxon>
        <taxon>Clitellata</taxon>
        <taxon>Hirudinea</taxon>
        <taxon>Rhynchobdellida</taxon>
        <taxon>Glossiphoniidae</taxon>
        <taxon>Helobdella</taxon>
    </lineage>
</organism>
<dbReference type="PANTHER" id="PTHR23086">
    <property type="entry name" value="PHOSPHATIDYLINOSITOL-4-PHOSPHATE 5-KINASE"/>
    <property type="match status" value="1"/>
</dbReference>
<protein>
    <recommendedName>
        <fullName evidence="11">1-phosphatidylinositol-5-phosphate 4-kinase</fullName>
        <ecNumber evidence="11">2.7.1.149</ecNumber>
    </recommendedName>
</protein>
<keyword evidence="6 12" id="KW-0067">ATP-binding</keyword>
<accession>T1G5I9</accession>
<dbReference type="InterPro" id="IPR002498">
    <property type="entry name" value="PInositol-4-P-4/5-kinase_core"/>
</dbReference>
<evidence type="ECO:0000256" key="2">
    <source>
        <dbReference type="ARBA" id="ARBA00022490"/>
    </source>
</evidence>
<evidence type="ECO:0000256" key="10">
    <source>
        <dbReference type="ARBA" id="ARBA00036950"/>
    </source>
</evidence>
<dbReference type="Gene3D" id="3.30.800.10">
    <property type="entry name" value="Phosphatidylinositol Phosphate Kinase II Beta"/>
    <property type="match status" value="1"/>
</dbReference>
<evidence type="ECO:0000259" key="14">
    <source>
        <dbReference type="PROSITE" id="PS51455"/>
    </source>
</evidence>
<dbReference type="EMBL" id="AMQM01005897">
    <property type="status" value="NOT_ANNOTATED_CDS"/>
    <property type="molecule type" value="Genomic_DNA"/>
</dbReference>
<dbReference type="SUPFAM" id="SSF56104">
    <property type="entry name" value="SAICAR synthase-like"/>
    <property type="match status" value="1"/>
</dbReference>
<keyword evidence="3 12" id="KW-0808">Transferase</keyword>
<evidence type="ECO:0000256" key="12">
    <source>
        <dbReference type="PROSITE-ProRule" id="PRU00781"/>
    </source>
</evidence>
<dbReference type="InParanoid" id="T1G5I9"/>
<evidence type="ECO:0000256" key="4">
    <source>
        <dbReference type="ARBA" id="ARBA00022741"/>
    </source>
</evidence>
<dbReference type="EnsemblMetazoa" id="HelroT84464">
    <property type="protein sequence ID" value="HelroP84464"/>
    <property type="gene ID" value="HelroG84464"/>
</dbReference>
<dbReference type="Pfam" id="PF01504">
    <property type="entry name" value="PIP5K"/>
    <property type="match status" value="1"/>
</dbReference>
<evidence type="ECO:0000256" key="1">
    <source>
        <dbReference type="ARBA" id="ARBA00004496"/>
    </source>
</evidence>
<sequence>MSTTKQKKKHLKAVRPKLRLFRAKEPLFSVFMWGINHSISELTHVSTPVMLMPDDFKAYTKTRVDNHMFNKENMPSHFKFKEYCPNVFRNLRERFNVDDDTYLKSLTKDCPQDLKTNAKAGSSSRPMQSYDKIFFIKTISSEQVAEMHRILKEYHQYIVERHADTLLPQYLGMYRVSINDSETYLLVSKNIFSRRFTIHKKYDLKGSTVSRQASDKEKSKDLPTLKDNDFLSDRRIIQVGQEKRDKLLTTLKADTEFLANLSLVNYSLVVGIHDRDSDDAEPLVLSSDNDLEDDDDDNNTSSPSGRGDPTPPESPQNVRSYPGYADGELDPFLEPFGIKSCESCPRPEIYFLAIIDILTHYGVKKSIEQTAKTVKYGPGAEISTVAPDVYARRFQEFVERITE</sequence>
<dbReference type="CTD" id="20216336"/>
<dbReference type="OrthoDB" id="20783at2759"/>
<keyword evidence="5 12" id="KW-0418">Kinase</keyword>
<feature type="compositionally biased region" description="Acidic residues" evidence="13">
    <location>
        <begin position="289"/>
        <end position="298"/>
    </location>
</feature>
<dbReference type="KEGG" id="hro:HELRODRAFT_84464"/>
<feature type="domain" description="PIPK" evidence="14">
    <location>
        <begin position="23"/>
        <end position="402"/>
    </location>
</feature>
<dbReference type="GO" id="GO:0016309">
    <property type="term" value="F:1-phosphatidylinositol-5-phosphate 4-kinase activity"/>
    <property type="evidence" value="ECO:0000318"/>
    <property type="project" value="GO_Central"/>
</dbReference>
<evidence type="ECO:0000256" key="11">
    <source>
        <dbReference type="ARBA" id="ARBA00039039"/>
    </source>
</evidence>
<dbReference type="EMBL" id="KB097144">
    <property type="protein sequence ID" value="ESN98521.1"/>
    <property type="molecule type" value="Genomic_DNA"/>
</dbReference>
<dbReference type="PANTHER" id="PTHR23086:SF8">
    <property type="entry name" value="PHOSPHATIDYLINOSITOL 5-PHOSPHATE 4-KINASE, ISOFORM A"/>
    <property type="match status" value="1"/>
</dbReference>
<dbReference type="InterPro" id="IPR027484">
    <property type="entry name" value="PInositol-4-P-5-kinase_N"/>
</dbReference>
<comment type="subcellular location">
    <subcellularLocation>
        <location evidence="1">Cytoplasm</location>
    </subcellularLocation>
</comment>
<gene>
    <name evidence="16" type="primary">20216336</name>
    <name evidence="15" type="ORF">HELRODRAFT_84464</name>
</gene>
<evidence type="ECO:0000256" key="9">
    <source>
        <dbReference type="ARBA" id="ARBA00036698"/>
    </source>
</evidence>
<comment type="catalytic activity">
    <reaction evidence="9">
        <text>a 1,2-diacyl-sn-glycero-3-phospho-(1D-myo-inositol-5-phosphate) + ATP = a 1,2-diacyl-sn-glycero-3-phospho-(1D-myo-inositol-4,5-bisphosphate) + ADP + H(+)</text>
        <dbReference type="Rhea" id="RHEA:12280"/>
        <dbReference type="ChEBI" id="CHEBI:15378"/>
        <dbReference type="ChEBI" id="CHEBI:30616"/>
        <dbReference type="ChEBI" id="CHEBI:57795"/>
        <dbReference type="ChEBI" id="CHEBI:58456"/>
        <dbReference type="ChEBI" id="CHEBI:456216"/>
        <dbReference type="EC" id="2.7.1.149"/>
    </reaction>
    <physiologicalReaction direction="left-to-right" evidence="9">
        <dbReference type="Rhea" id="RHEA:12281"/>
    </physiologicalReaction>
</comment>
<keyword evidence="17" id="KW-1185">Reference proteome</keyword>
<dbReference type="GO" id="GO:0046854">
    <property type="term" value="P:phosphatidylinositol phosphate biosynthetic process"/>
    <property type="evidence" value="ECO:0000318"/>
    <property type="project" value="GO_Central"/>
</dbReference>
<comment type="catalytic activity">
    <reaction evidence="8">
        <text>1,2-dihexadecanoyl-sn-glycero-3-phospho-(1D-myo-inositol-5-phosphate) + ATP = 1,2-dihexadecanoyl-sn-glycero-3-phospho-(1D-myo-inositol-4,5-bisphosphate) + ADP + H(+)</text>
        <dbReference type="Rhea" id="RHEA:55992"/>
        <dbReference type="ChEBI" id="CHEBI:15378"/>
        <dbReference type="ChEBI" id="CHEBI:30616"/>
        <dbReference type="ChEBI" id="CHEBI:83423"/>
        <dbReference type="ChEBI" id="CHEBI:84968"/>
        <dbReference type="ChEBI" id="CHEBI:456216"/>
    </reaction>
    <physiologicalReaction direction="left-to-right" evidence="8">
        <dbReference type="Rhea" id="RHEA:55993"/>
    </physiologicalReaction>
</comment>
<reference evidence="15 17" key="2">
    <citation type="journal article" date="2013" name="Nature">
        <title>Insights into bilaterian evolution from three spiralian genomes.</title>
        <authorList>
            <person name="Simakov O."/>
            <person name="Marletaz F."/>
            <person name="Cho S.J."/>
            <person name="Edsinger-Gonzales E."/>
            <person name="Havlak P."/>
            <person name="Hellsten U."/>
            <person name="Kuo D.H."/>
            <person name="Larsson T."/>
            <person name="Lv J."/>
            <person name="Arendt D."/>
            <person name="Savage R."/>
            <person name="Osoegawa K."/>
            <person name="de Jong P."/>
            <person name="Grimwood J."/>
            <person name="Chapman J.A."/>
            <person name="Shapiro H."/>
            <person name="Aerts A."/>
            <person name="Otillar R.P."/>
            <person name="Terry A.Y."/>
            <person name="Boore J.L."/>
            <person name="Grigoriev I.V."/>
            <person name="Lindberg D.R."/>
            <person name="Seaver E.C."/>
            <person name="Weisblat D.A."/>
            <person name="Putnam N.H."/>
            <person name="Rokhsar D.S."/>
        </authorList>
    </citation>
    <scope>NUCLEOTIDE SEQUENCE</scope>
</reference>
<dbReference type="GO" id="GO:0005524">
    <property type="term" value="F:ATP binding"/>
    <property type="evidence" value="ECO:0007669"/>
    <property type="project" value="UniProtKB-UniRule"/>
</dbReference>
<dbReference type="AlphaFoldDB" id="T1G5I9"/>
<feature type="region of interest" description="Disordered" evidence="13">
    <location>
        <begin position="279"/>
        <end position="324"/>
    </location>
</feature>
<dbReference type="GO" id="GO:0005886">
    <property type="term" value="C:plasma membrane"/>
    <property type="evidence" value="ECO:0000318"/>
    <property type="project" value="GO_Central"/>
</dbReference>
<keyword evidence="4 12" id="KW-0547">Nucleotide-binding</keyword>
<dbReference type="CDD" id="cd17305">
    <property type="entry name" value="PIPKc_PIP5KII"/>
    <property type="match status" value="1"/>
</dbReference>
<evidence type="ECO:0000313" key="17">
    <source>
        <dbReference type="Proteomes" id="UP000015101"/>
    </source>
</evidence>
<keyword evidence="2" id="KW-0963">Cytoplasm</keyword>
<evidence type="ECO:0000256" key="3">
    <source>
        <dbReference type="ARBA" id="ARBA00022679"/>
    </source>
</evidence>
<dbReference type="EC" id="2.7.1.149" evidence="11"/>
<evidence type="ECO:0000313" key="16">
    <source>
        <dbReference type="EnsemblMetazoa" id="HelroP84464"/>
    </source>
</evidence>
<evidence type="ECO:0000256" key="7">
    <source>
        <dbReference type="ARBA" id="ARBA00023098"/>
    </source>
</evidence>
<comment type="catalytic activity">
    <reaction evidence="10">
        <text>1,2-dihexadecanoyl-sn-glycero-3-phospho-(1D-myo-inositol-5-phosphate) + GTP = 1,2-dihexadecanoyl-sn-glycero-3-phospho-(1D-myo-inositol-4,5-bisphosphate) + GDP + H(+)</text>
        <dbReference type="Rhea" id="RHEA:55964"/>
        <dbReference type="ChEBI" id="CHEBI:15378"/>
        <dbReference type="ChEBI" id="CHEBI:37565"/>
        <dbReference type="ChEBI" id="CHEBI:58189"/>
        <dbReference type="ChEBI" id="CHEBI:83423"/>
        <dbReference type="ChEBI" id="CHEBI:84968"/>
    </reaction>
    <physiologicalReaction direction="left-to-right" evidence="10">
        <dbReference type="Rhea" id="RHEA:55965"/>
    </physiologicalReaction>
</comment>
<keyword evidence="7" id="KW-0443">Lipid metabolism</keyword>